<feature type="region of interest" description="Disordered" evidence="1">
    <location>
        <begin position="293"/>
        <end position="318"/>
    </location>
</feature>
<keyword evidence="2" id="KW-1133">Transmembrane helix</keyword>
<keyword evidence="2" id="KW-0812">Transmembrane</keyword>
<feature type="transmembrane region" description="Helical" evidence="2">
    <location>
        <begin position="66"/>
        <end position="89"/>
    </location>
</feature>
<name>A0AAW0D528_9AGAR</name>
<comment type="caution">
    <text evidence="4">The sequence shown here is derived from an EMBL/GenBank/DDBJ whole genome shotgun (WGS) entry which is preliminary data.</text>
</comment>
<evidence type="ECO:0000313" key="4">
    <source>
        <dbReference type="EMBL" id="KAK7047876.1"/>
    </source>
</evidence>
<dbReference type="Proteomes" id="UP001383192">
    <property type="component" value="Unassembled WGS sequence"/>
</dbReference>
<dbReference type="EMBL" id="JAYKXP010000018">
    <property type="protein sequence ID" value="KAK7047876.1"/>
    <property type="molecule type" value="Genomic_DNA"/>
</dbReference>
<feature type="transmembrane region" description="Helical" evidence="2">
    <location>
        <begin position="261"/>
        <end position="279"/>
    </location>
</feature>
<organism evidence="4 5">
    <name type="scientific">Paramarasmius palmivorus</name>
    <dbReference type="NCBI Taxonomy" id="297713"/>
    <lineage>
        <taxon>Eukaryota</taxon>
        <taxon>Fungi</taxon>
        <taxon>Dikarya</taxon>
        <taxon>Basidiomycota</taxon>
        <taxon>Agaricomycotina</taxon>
        <taxon>Agaricomycetes</taxon>
        <taxon>Agaricomycetidae</taxon>
        <taxon>Agaricales</taxon>
        <taxon>Marasmiineae</taxon>
        <taxon>Marasmiaceae</taxon>
        <taxon>Paramarasmius</taxon>
    </lineage>
</organism>
<evidence type="ECO:0000313" key="5">
    <source>
        <dbReference type="Proteomes" id="UP001383192"/>
    </source>
</evidence>
<feature type="transmembrane region" description="Helical" evidence="2">
    <location>
        <begin position="139"/>
        <end position="163"/>
    </location>
</feature>
<dbReference type="Pfam" id="PF20152">
    <property type="entry name" value="DUF6534"/>
    <property type="match status" value="1"/>
</dbReference>
<feature type="domain" description="DUF6534" evidence="3">
    <location>
        <begin position="194"/>
        <end position="284"/>
    </location>
</feature>
<gene>
    <name evidence="4" type="ORF">VNI00_006204</name>
</gene>
<evidence type="ECO:0000259" key="3">
    <source>
        <dbReference type="Pfam" id="PF20152"/>
    </source>
</evidence>
<keyword evidence="5" id="KW-1185">Reference proteome</keyword>
<protein>
    <recommendedName>
        <fullName evidence="3">DUF6534 domain-containing protein</fullName>
    </recommendedName>
</protein>
<feature type="transmembrane region" description="Helical" evidence="2">
    <location>
        <begin position="109"/>
        <end position="127"/>
    </location>
</feature>
<evidence type="ECO:0000256" key="1">
    <source>
        <dbReference type="SAM" id="MobiDB-lite"/>
    </source>
</evidence>
<dbReference type="PANTHER" id="PTHR40465">
    <property type="entry name" value="CHROMOSOME 1, WHOLE GENOME SHOTGUN SEQUENCE"/>
    <property type="match status" value="1"/>
</dbReference>
<evidence type="ECO:0000256" key="2">
    <source>
        <dbReference type="SAM" id="Phobius"/>
    </source>
</evidence>
<dbReference type="PANTHER" id="PTHR40465:SF1">
    <property type="entry name" value="DUF6534 DOMAIN-CONTAINING PROTEIN"/>
    <property type="match status" value="1"/>
</dbReference>
<dbReference type="AlphaFoldDB" id="A0AAW0D528"/>
<feature type="transmembrane region" description="Helical" evidence="2">
    <location>
        <begin position="229"/>
        <end position="255"/>
    </location>
</feature>
<accession>A0AAW0D528</accession>
<keyword evidence="2" id="KW-0472">Membrane</keyword>
<reference evidence="4 5" key="1">
    <citation type="submission" date="2024-01" db="EMBL/GenBank/DDBJ databases">
        <title>A draft genome for a cacao thread blight-causing isolate of Paramarasmius palmivorus.</title>
        <authorList>
            <person name="Baruah I.K."/>
            <person name="Bukari Y."/>
            <person name="Amoako-Attah I."/>
            <person name="Meinhardt L.W."/>
            <person name="Bailey B.A."/>
            <person name="Cohen S.P."/>
        </authorList>
    </citation>
    <scope>NUCLEOTIDE SEQUENCE [LARGE SCALE GENOMIC DNA]</scope>
    <source>
        <strain evidence="4 5">GH-12</strain>
    </source>
</reference>
<dbReference type="InterPro" id="IPR045339">
    <property type="entry name" value="DUF6534"/>
</dbReference>
<feature type="transmembrane region" description="Helical" evidence="2">
    <location>
        <begin position="27"/>
        <end position="46"/>
    </location>
</feature>
<feature type="transmembrane region" description="Helical" evidence="2">
    <location>
        <begin position="183"/>
        <end position="208"/>
    </location>
</feature>
<sequence length="318" mass="35417">MAPLLFARRVDPPPAEVRREMMNSPTMLGAIEIGMFVSMFLFGAIVTEGCSYFRQYGKKDPRMLKVLIWFLLALELGHSLSSMSAVYYFTIATSDEDLKPGNCYELTVTIIHSVLITAIVQGFYVDRCRRFVGASSPRARILIAIIGGFLVTSALAFGLWISYESWLASGKNAGVWDMQINWGWLMSLTLGLAAFNDVIIAACMCFWLKKSERSLGDIKMKRTKRLLNGLAIWTVETGLATSITSVIVVVCFQTMKFNQVWTGIWLSVAKIYSISLLASPNARSRYHSKYVGPQTVTASSSDPKFEVSPFRSSTAFPE</sequence>
<proteinExistence type="predicted"/>